<dbReference type="PANTHER" id="PTHR44757">
    <property type="entry name" value="DIGUANYLATE CYCLASE DGCP"/>
    <property type="match status" value="1"/>
</dbReference>
<dbReference type="Gene3D" id="3.30.450.20">
    <property type="entry name" value="PAS domain"/>
    <property type="match status" value="3"/>
</dbReference>
<dbReference type="eggNOG" id="COG2199">
    <property type="taxonomic scope" value="Bacteria"/>
</dbReference>
<dbReference type="InterPro" id="IPR000700">
    <property type="entry name" value="PAS-assoc_C"/>
</dbReference>
<dbReference type="KEGG" id="sdr:SCD_n02278"/>
<dbReference type="InterPro" id="IPR043128">
    <property type="entry name" value="Rev_trsase/Diguanyl_cyclase"/>
</dbReference>
<keyword evidence="1" id="KW-0472">Membrane</keyword>
<organism evidence="5 6">
    <name type="scientific">Sulfuricella denitrificans (strain DSM 22764 / NBRC 105220 / skB26)</name>
    <dbReference type="NCBI Taxonomy" id="1163617"/>
    <lineage>
        <taxon>Bacteria</taxon>
        <taxon>Pseudomonadati</taxon>
        <taxon>Pseudomonadota</taxon>
        <taxon>Betaproteobacteria</taxon>
        <taxon>Nitrosomonadales</taxon>
        <taxon>Sulfuricellaceae</taxon>
        <taxon>Sulfuricella</taxon>
    </lineage>
</organism>
<dbReference type="InterPro" id="IPR013767">
    <property type="entry name" value="PAS_fold"/>
</dbReference>
<dbReference type="GO" id="GO:0003824">
    <property type="term" value="F:catalytic activity"/>
    <property type="evidence" value="ECO:0007669"/>
    <property type="project" value="UniProtKB-ARBA"/>
</dbReference>
<dbReference type="SUPFAM" id="SSF55073">
    <property type="entry name" value="Nucleotide cyclase"/>
    <property type="match status" value="1"/>
</dbReference>
<dbReference type="CDD" id="cd00130">
    <property type="entry name" value="PAS"/>
    <property type="match status" value="1"/>
</dbReference>
<feature type="transmembrane region" description="Helical" evidence="1">
    <location>
        <begin position="301"/>
        <end position="322"/>
    </location>
</feature>
<keyword evidence="1" id="KW-1133">Transmembrane helix</keyword>
<dbReference type="PROSITE" id="PS50113">
    <property type="entry name" value="PAC"/>
    <property type="match status" value="1"/>
</dbReference>
<evidence type="ECO:0000259" key="3">
    <source>
        <dbReference type="PROSITE" id="PS50113"/>
    </source>
</evidence>
<protein>
    <recommendedName>
        <fullName evidence="7">Diguanylate cyclase</fullName>
    </recommendedName>
</protein>
<evidence type="ECO:0000313" key="6">
    <source>
        <dbReference type="Proteomes" id="UP000015559"/>
    </source>
</evidence>
<dbReference type="Proteomes" id="UP000015559">
    <property type="component" value="Chromosome"/>
</dbReference>
<dbReference type="SMART" id="SM00091">
    <property type="entry name" value="PAS"/>
    <property type="match status" value="1"/>
</dbReference>
<dbReference type="Pfam" id="PF00990">
    <property type="entry name" value="GGDEF"/>
    <property type="match status" value="1"/>
</dbReference>
<proteinExistence type="predicted"/>
<dbReference type="SMART" id="SM00267">
    <property type="entry name" value="GGDEF"/>
    <property type="match status" value="1"/>
</dbReference>
<gene>
    <name evidence="5" type="ORF">SCD_n02278</name>
</gene>
<dbReference type="NCBIfam" id="TIGR00254">
    <property type="entry name" value="GGDEF"/>
    <property type="match status" value="1"/>
</dbReference>
<dbReference type="InterPro" id="IPR035965">
    <property type="entry name" value="PAS-like_dom_sf"/>
</dbReference>
<dbReference type="NCBIfam" id="TIGR00229">
    <property type="entry name" value="sensory_box"/>
    <property type="match status" value="1"/>
</dbReference>
<evidence type="ECO:0000256" key="1">
    <source>
        <dbReference type="SAM" id="Phobius"/>
    </source>
</evidence>
<dbReference type="CDD" id="cd01949">
    <property type="entry name" value="GGDEF"/>
    <property type="match status" value="1"/>
</dbReference>
<dbReference type="CDD" id="cd12914">
    <property type="entry name" value="PDC1_DGC_like"/>
    <property type="match status" value="1"/>
</dbReference>
<dbReference type="Pfam" id="PF00989">
    <property type="entry name" value="PAS"/>
    <property type="match status" value="1"/>
</dbReference>
<feature type="transmembrane region" description="Helical" evidence="1">
    <location>
        <begin position="25"/>
        <end position="44"/>
    </location>
</feature>
<dbReference type="OrthoDB" id="8543296at2"/>
<dbReference type="PANTHER" id="PTHR44757:SF2">
    <property type="entry name" value="BIOFILM ARCHITECTURE MAINTENANCE PROTEIN MBAA"/>
    <property type="match status" value="1"/>
</dbReference>
<name>S6AIL3_SULDS</name>
<evidence type="ECO:0008006" key="7">
    <source>
        <dbReference type="Google" id="ProtNLM"/>
    </source>
</evidence>
<dbReference type="Gene3D" id="3.30.70.270">
    <property type="match status" value="1"/>
</dbReference>
<dbReference type="PROSITE" id="PS50887">
    <property type="entry name" value="GGDEF"/>
    <property type="match status" value="1"/>
</dbReference>
<feature type="domain" description="PAS" evidence="2">
    <location>
        <begin position="331"/>
        <end position="376"/>
    </location>
</feature>
<dbReference type="FunFam" id="3.30.70.270:FF:000001">
    <property type="entry name" value="Diguanylate cyclase domain protein"/>
    <property type="match status" value="1"/>
</dbReference>
<dbReference type="InterPro" id="IPR052155">
    <property type="entry name" value="Biofilm_reg_signaling"/>
</dbReference>
<feature type="domain" description="GGDEF" evidence="4">
    <location>
        <begin position="493"/>
        <end position="627"/>
    </location>
</feature>
<dbReference type="InterPro" id="IPR054327">
    <property type="entry name" value="His-kinase-like_sensor"/>
</dbReference>
<dbReference type="EMBL" id="AP013066">
    <property type="protein sequence ID" value="BAN36086.1"/>
    <property type="molecule type" value="Genomic_DNA"/>
</dbReference>
<keyword evidence="1" id="KW-0812">Transmembrane</keyword>
<dbReference type="InterPro" id="IPR000160">
    <property type="entry name" value="GGDEF_dom"/>
</dbReference>
<dbReference type="SUPFAM" id="SSF55785">
    <property type="entry name" value="PYP-like sensor domain (PAS domain)"/>
    <property type="match status" value="1"/>
</dbReference>
<dbReference type="GO" id="GO:0006355">
    <property type="term" value="P:regulation of DNA-templated transcription"/>
    <property type="evidence" value="ECO:0007669"/>
    <property type="project" value="InterPro"/>
</dbReference>
<dbReference type="STRING" id="1163617.SCD_n02278"/>
<evidence type="ECO:0000259" key="4">
    <source>
        <dbReference type="PROSITE" id="PS50887"/>
    </source>
</evidence>
<dbReference type="PROSITE" id="PS50112">
    <property type="entry name" value="PAS"/>
    <property type="match status" value="1"/>
</dbReference>
<dbReference type="InterPro" id="IPR029787">
    <property type="entry name" value="Nucleotide_cyclase"/>
</dbReference>
<dbReference type="HOGENOM" id="CLU_000445_70_44_4"/>
<dbReference type="InterPro" id="IPR000014">
    <property type="entry name" value="PAS"/>
</dbReference>
<sequence length="632" mass="70228">MSASEFDPQIINMTTNKNIFKQSTWPVALLIIMLGLIGVFVNGLKQSYDEKLARATTDSQNMAHVLEEHANSVIQKTDLLIQQIAGEIVPNKGEEKPFSGDTHAYLKKRQESVPEIFRIRVIRPDGYNLASSQKENASPSYYGDRPYFIRHRDNSALGLDISEPEVGHANSGWKIMLSRRLNYADGSFAGIVVSDIALSYFEDFFSTLDLGKNSNITLLSKDLYVITRFPISESQRLKSVRGGSVSVALQKNPVKGTVTGKSSIDGVERIFSYRQVGNLPLIVVVGLSKQDVLAAWRRNTLIYSAVMIALLVAIGLLSRGLMLNYRKEQESKNQLREITSTLGEGVYVLDKEGCVTFVNPEAERLLGWSKAELLGRKGHETFHYKRTDGAPIPTQDCPVLQTILTGKTYRALNDNLVRKDGSIIPVSIVSSPIIRNGELTGSVAAFQDITLRLKAEEKIRQLAFYDTLTDLPNRRLLLDRLNQALSHAERHQRSLAIMFMDIDHFKNINDTLGHDVGDELLKVVAARLNTCVRSEDTIARQGGDEFVIVLSEISYPQNAATVAEKIIGTLRLPIFIQGHELKITCSIGIAVYPIQGTDDAVELMKKADIAMYAVKASGRNGYRFSQDMPASH</sequence>
<evidence type="ECO:0000259" key="2">
    <source>
        <dbReference type="PROSITE" id="PS50112"/>
    </source>
</evidence>
<dbReference type="AlphaFoldDB" id="S6AIL3"/>
<dbReference type="CDD" id="cd12915">
    <property type="entry name" value="PDC2_DGC_like"/>
    <property type="match status" value="1"/>
</dbReference>
<accession>S6AIL3</accession>
<feature type="domain" description="PAC" evidence="3">
    <location>
        <begin position="410"/>
        <end position="461"/>
    </location>
</feature>
<keyword evidence="6" id="KW-1185">Reference proteome</keyword>
<evidence type="ECO:0000313" key="5">
    <source>
        <dbReference type="EMBL" id="BAN36086.1"/>
    </source>
</evidence>
<dbReference type="Pfam" id="PF22588">
    <property type="entry name" value="dCache_1_like"/>
    <property type="match status" value="1"/>
</dbReference>
<reference evidence="5 6" key="1">
    <citation type="journal article" date="2012" name="Appl. Environ. Microbiol.">
        <title>Draft genome sequence of a psychrotolerant sulfur-oxidizing bacterium, Sulfuricella denitrificans skB26, and proteomic insights into cold adaptation.</title>
        <authorList>
            <person name="Watanabe T."/>
            <person name="Kojima H."/>
            <person name="Fukui M."/>
        </authorList>
    </citation>
    <scope>NUCLEOTIDE SEQUENCE [LARGE SCALE GENOMIC DNA]</scope>
    <source>
        <strain evidence="6">skB26</strain>
    </source>
</reference>